<dbReference type="SUPFAM" id="SSF81321">
    <property type="entry name" value="Family A G protein-coupled receptor-like"/>
    <property type="match status" value="1"/>
</dbReference>
<dbReference type="InterPro" id="IPR000276">
    <property type="entry name" value="GPCR_Rhodpsn"/>
</dbReference>
<feature type="transmembrane region" description="Helical" evidence="14">
    <location>
        <begin position="237"/>
        <end position="260"/>
    </location>
</feature>
<evidence type="ECO:0000256" key="2">
    <source>
        <dbReference type="ARBA" id="ARBA00004651"/>
    </source>
</evidence>
<dbReference type="OMA" id="VPWIMSI"/>
<evidence type="ECO:0000256" key="10">
    <source>
        <dbReference type="ARBA" id="ARBA00023136"/>
    </source>
</evidence>
<protein>
    <recommendedName>
        <fullName evidence="14">Olfactory receptor</fullName>
    </recommendedName>
</protein>
<keyword evidence="12 13" id="KW-0807">Transducer</keyword>
<dbReference type="GO" id="GO:0004984">
    <property type="term" value="F:olfactory receptor activity"/>
    <property type="evidence" value="ECO:0007669"/>
    <property type="project" value="InterPro"/>
</dbReference>
<feature type="transmembrane region" description="Helical" evidence="14">
    <location>
        <begin position="26"/>
        <end position="48"/>
    </location>
</feature>
<feature type="domain" description="G-protein coupled receptors family 1 profile" evidence="15">
    <location>
        <begin position="41"/>
        <end position="290"/>
    </location>
</feature>
<keyword evidence="11 13" id="KW-0675">Receptor</keyword>
<evidence type="ECO:0000313" key="16">
    <source>
        <dbReference type="Ensembl" id="ENSUMAP00000003565"/>
    </source>
</evidence>
<keyword evidence="8 14" id="KW-1133">Transmembrane helix</keyword>
<keyword evidence="9 13" id="KW-0297">G-protein coupled receptor</keyword>
<dbReference type="CDD" id="cd15234">
    <property type="entry name" value="7tmA_OR7-like"/>
    <property type="match status" value="1"/>
</dbReference>
<dbReference type="InterPro" id="IPR017452">
    <property type="entry name" value="GPCR_Rhodpsn_7TM"/>
</dbReference>
<name>A0A452T6P9_URSMA</name>
<accession>A0A452T6P9</accession>
<evidence type="ECO:0000256" key="12">
    <source>
        <dbReference type="ARBA" id="ARBA00023224"/>
    </source>
</evidence>
<keyword evidence="4 14" id="KW-1003">Cell membrane</keyword>
<feature type="transmembrane region" description="Helical" evidence="14">
    <location>
        <begin position="140"/>
        <end position="158"/>
    </location>
</feature>
<proteinExistence type="inferred from homology"/>
<dbReference type="Ensembl" id="ENSUMAT00000004380.1">
    <property type="protein sequence ID" value="ENSUMAP00000003565.1"/>
    <property type="gene ID" value="ENSUMAG00000002966.1"/>
</dbReference>
<comment type="subcellular location">
    <subcellularLocation>
        <location evidence="2 14">Cell membrane</location>
        <topology evidence="2 14">Multi-pass membrane protein</topology>
    </subcellularLocation>
</comment>
<evidence type="ECO:0000256" key="1">
    <source>
        <dbReference type="ARBA" id="ARBA00003929"/>
    </source>
</evidence>
<evidence type="ECO:0000256" key="8">
    <source>
        <dbReference type="ARBA" id="ARBA00022989"/>
    </source>
</evidence>
<dbReference type="FunFam" id="1.20.1070.10:FF:000009">
    <property type="entry name" value="Olfactory receptor"/>
    <property type="match status" value="1"/>
</dbReference>
<feature type="transmembrane region" description="Helical" evidence="14">
    <location>
        <begin position="272"/>
        <end position="292"/>
    </location>
</feature>
<evidence type="ECO:0000256" key="14">
    <source>
        <dbReference type="RuleBase" id="RU363047"/>
    </source>
</evidence>
<keyword evidence="5 14" id="KW-0716">Sensory transduction</keyword>
<evidence type="ECO:0000256" key="11">
    <source>
        <dbReference type="ARBA" id="ARBA00023170"/>
    </source>
</evidence>
<dbReference type="PRINTS" id="PR00237">
    <property type="entry name" value="GPCRRHODOPSN"/>
</dbReference>
<dbReference type="PRINTS" id="PR00245">
    <property type="entry name" value="OLFACTORYR"/>
</dbReference>
<evidence type="ECO:0000256" key="3">
    <source>
        <dbReference type="ARBA" id="ARBA00010663"/>
    </source>
</evidence>
<evidence type="ECO:0000259" key="15">
    <source>
        <dbReference type="PROSITE" id="PS50262"/>
    </source>
</evidence>
<dbReference type="FunFam" id="1.10.1220.70:FF:000001">
    <property type="entry name" value="Olfactory receptor"/>
    <property type="match status" value="1"/>
</dbReference>
<evidence type="ECO:0000256" key="4">
    <source>
        <dbReference type="ARBA" id="ARBA00022475"/>
    </source>
</evidence>
<dbReference type="PANTHER" id="PTHR48001">
    <property type="entry name" value="OLFACTORY RECEPTOR"/>
    <property type="match status" value="1"/>
</dbReference>
<dbReference type="GO" id="GO:0005886">
    <property type="term" value="C:plasma membrane"/>
    <property type="evidence" value="ECO:0007669"/>
    <property type="project" value="UniProtKB-SubCell"/>
</dbReference>
<dbReference type="GO" id="GO:0004930">
    <property type="term" value="F:G protein-coupled receptor activity"/>
    <property type="evidence" value="ECO:0007669"/>
    <property type="project" value="UniProtKB-KW"/>
</dbReference>
<feature type="transmembrane region" description="Helical" evidence="14">
    <location>
        <begin position="197"/>
        <end position="216"/>
    </location>
</feature>
<evidence type="ECO:0000256" key="7">
    <source>
        <dbReference type="ARBA" id="ARBA00022725"/>
    </source>
</evidence>
<dbReference type="InterPro" id="IPR000725">
    <property type="entry name" value="Olfact_rcpt"/>
</dbReference>
<dbReference type="AlphaFoldDB" id="A0A452T6P9"/>
<evidence type="ECO:0000256" key="13">
    <source>
        <dbReference type="RuleBase" id="RU000688"/>
    </source>
</evidence>
<dbReference type="PROSITE" id="PS50262">
    <property type="entry name" value="G_PROTEIN_RECEP_F1_2"/>
    <property type="match status" value="1"/>
</dbReference>
<keyword evidence="6 13" id="KW-0812">Transmembrane</keyword>
<comment type="function">
    <text evidence="1">Putative odorant or sperm cell receptor.</text>
</comment>
<keyword evidence="10 14" id="KW-0472">Membrane</keyword>
<dbReference type="Gene3D" id="1.20.1070.10">
    <property type="entry name" value="Rhodopsin 7-helix transmembrane proteins"/>
    <property type="match status" value="1"/>
</dbReference>
<comment type="similarity">
    <text evidence="3 13">Belongs to the G-protein coupled receptor 1 family.</text>
</comment>
<sequence>MQPGNDTQISEFLLLGLSEEPELQPLIFGLFLSMYLVTVCGNLLIILAVSSDSHLHTPMYFFLANLSFVDICFTSTTIPKMLWNMQVQSKVITYEGCLCQIYFFVLFAGLDIFLLTVMAYDRFVAICHPLHYMVIMNPQLCRMLVLMSWITSILNSLLESLLVLWLSFCTEVEIPHFFCELNQMIHLACSDTFLNNMVMYFVAMLLAGGPFIGILYTYSKIVSSIRGISSAQGKYKAFSTCASHLSVVSLFYCTGLGVYLSSAAPQTSHASAVASVMYTVVTPMLNPFIYSLRNKDIKGALLRFSGMQRKTTII</sequence>
<evidence type="ECO:0000256" key="6">
    <source>
        <dbReference type="ARBA" id="ARBA00022692"/>
    </source>
</evidence>
<organism evidence="16">
    <name type="scientific">Ursus maritimus</name>
    <name type="common">Polar bear</name>
    <name type="synonym">Thalarctos maritimus</name>
    <dbReference type="NCBI Taxonomy" id="29073"/>
    <lineage>
        <taxon>Eukaryota</taxon>
        <taxon>Metazoa</taxon>
        <taxon>Chordata</taxon>
        <taxon>Craniata</taxon>
        <taxon>Vertebrata</taxon>
        <taxon>Euteleostomi</taxon>
        <taxon>Mammalia</taxon>
        <taxon>Eutheria</taxon>
        <taxon>Laurasiatheria</taxon>
        <taxon>Carnivora</taxon>
        <taxon>Caniformia</taxon>
        <taxon>Ursidae</taxon>
        <taxon>Ursus</taxon>
    </lineage>
</organism>
<keyword evidence="7 14" id="KW-0552">Olfaction</keyword>
<dbReference type="Pfam" id="PF13853">
    <property type="entry name" value="7tm_4"/>
    <property type="match status" value="1"/>
</dbReference>
<feature type="transmembrane region" description="Helical" evidence="14">
    <location>
        <begin position="101"/>
        <end position="120"/>
    </location>
</feature>
<evidence type="ECO:0000256" key="5">
    <source>
        <dbReference type="ARBA" id="ARBA00022606"/>
    </source>
</evidence>
<reference evidence="16" key="1">
    <citation type="submission" date="2019-03" db="UniProtKB">
        <authorList>
            <consortium name="Ensembl"/>
        </authorList>
    </citation>
    <scope>IDENTIFICATION</scope>
</reference>
<evidence type="ECO:0000256" key="9">
    <source>
        <dbReference type="ARBA" id="ARBA00023040"/>
    </source>
</evidence>
<feature type="transmembrane region" description="Helical" evidence="14">
    <location>
        <begin position="60"/>
        <end position="81"/>
    </location>
</feature>
<dbReference type="GeneTree" id="ENSGT00940000164217"/>
<dbReference type="PROSITE" id="PS00237">
    <property type="entry name" value="G_PROTEIN_RECEP_F1_1"/>
    <property type="match status" value="1"/>
</dbReference>